<dbReference type="InterPro" id="IPR023404">
    <property type="entry name" value="rSAM_horseshoe"/>
</dbReference>
<dbReference type="AlphaFoldDB" id="A0A9D1KI48"/>
<dbReference type="InterPro" id="IPR006467">
    <property type="entry name" value="MiaB-like_bact"/>
</dbReference>
<evidence type="ECO:0000256" key="1">
    <source>
        <dbReference type="ARBA" id="ARBA00001966"/>
    </source>
</evidence>
<dbReference type="InterPro" id="IPR058240">
    <property type="entry name" value="rSAM_sf"/>
</dbReference>
<dbReference type="GO" id="GO:0035598">
    <property type="term" value="F:tRNA (N(6)-L-threonylcarbamoyladenosine(37)-C(2))-methylthiotransferase activity"/>
    <property type="evidence" value="ECO:0007669"/>
    <property type="project" value="TreeGrafter"/>
</dbReference>
<comment type="cofactor">
    <cofactor evidence="1">
        <name>[4Fe-4S] cluster</name>
        <dbReference type="ChEBI" id="CHEBI:49883"/>
    </cofactor>
</comment>
<evidence type="ECO:0000259" key="8">
    <source>
        <dbReference type="PROSITE" id="PS51449"/>
    </source>
</evidence>
<dbReference type="InterPro" id="IPR020612">
    <property type="entry name" value="Methylthiotransferase_CS"/>
</dbReference>
<dbReference type="InterPro" id="IPR013848">
    <property type="entry name" value="Methylthiotransferase_N"/>
</dbReference>
<dbReference type="GO" id="GO:0051539">
    <property type="term" value="F:4 iron, 4 sulfur cluster binding"/>
    <property type="evidence" value="ECO:0007669"/>
    <property type="project" value="UniProtKB-KW"/>
</dbReference>
<keyword evidence="4" id="KW-0949">S-adenosyl-L-methionine</keyword>
<dbReference type="InterPro" id="IPR005839">
    <property type="entry name" value="Methylthiotransferase"/>
</dbReference>
<evidence type="ECO:0000256" key="6">
    <source>
        <dbReference type="ARBA" id="ARBA00023004"/>
    </source>
</evidence>
<dbReference type="NCBIfam" id="TIGR01579">
    <property type="entry name" value="MiaB-like-C"/>
    <property type="match status" value="1"/>
</dbReference>
<feature type="domain" description="Radical SAM core" evidence="9">
    <location>
        <begin position="194"/>
        <end position="427"/>
    </location>
</feature>
<name>A0A9D1KI48_9BACT</name>
<dbReference type="SMART" id="SM00729">
    <property type="entry name" value="Elp3"/>
    <property type="match status" value="1"/>
</dbReference>
<evidence type="ECO:0000256" key="7">
    <source>
        <dbReference type="ARBA" id="ARBA00023014"/>
    </source>
</evidence>
<dbReference type="PANTHER" id="PTHR11918">
    <property type="entry name" value="RADICAL SAM PROTEINS"/>
    <property type="match status" value="1"/>
</dbReference>
<dbReference type="InterPro" id="IPR006638">
    <property type="entry name" value="Elp3/MiaA/NifB-like_rSAM"/>
</dbReference>
<accession>A0A9D1KI48</accession>
<dbReference type="Gene3D" id="3.80.30.20">
    <property type="entry name" value="tm_1862 like domain"/>
    <property type="match status" value="1"/>
</dbReference>
<evidence type="ECO:0000259" key="9">
    <source>
        <dbReference type="PROSITE" id="PS51918"/>
    </source>
</evidence>
<evidence type="ECO:0000313" key="10">
    <source>
        <dbReference type="EMBL" id="HIT46390.1"/>
    </source>
</evidence>
<dbReference type="PROSITE" id="PS51449">
    <property type="entry name" value="MTTASE_N"/>
    <property type="match status" value="1"/>
</dbReference>
<evidence type="ECO:0000256" key="3">
    <source>
        <dbReference type="ARBA" id="ARBA00022679"/>
    </source>
</evidence>
<protein>
    <submittedName>
        <fullName evidence="10">tRNA (N(6)-L-threonylcarbamoyladenosine(37)-C(2))-methylthiotransferase MtaB</fullName>
    </submittedName>
</protein>
<dbReference type="PROSITE" id="PS51918">
    <property type="entry name" value="RADICAL_SAM"/>
    <property type="match status" value="1"/>
</dbReference>
<dbReference type="InterPro" id="IPR007197">
    <property type="entry name" value="rSAM"/>
</dbReference>
<dbReference type="CDD" id="cd01335">
    <property type="entry name" value="Radical_SAM"/>
    <property type="match status" value="1"/>
</dbReference>
<evidence type="ECO:0000256" key="5">
    <source>
        <dbReference type="ARBA" id="ARBA00022723"/>
    </source>
</evidence>
<keyword evidence="3" id="KW-0808">Transferase</keyword>
<dbReference type="GO" id="GO:0046872">
    <property type="term" value="F:metal ion binding"/>
    <property type="evidence" value="ECO:0007669"/>
    <property type="project" value="UniProtKB-KW"/>
</dbReference>
<proteinExistence type="predicted"/>
<dbReference type="Gene3D" id="3.40.50.12160">
    <property type="entry name" value="Methylthiotransferase, N-terminal domain"/>
    <property type="match status" value="1"/>
</dbReference>
<dbReference type="PANTHER" id="PTHR11918:SF45">
    <property type="entry name" value="THREONYLCARBAMOYLADENOSINE TRNA METHYLTHIOTRANSFERASE"/>
    <property type="match status" value="1"/>
</dbReference>
<reference evidence="10" key="2">
    <citation type="journal article" date="2021" name="PeerJ">
        <title>Extensive microbial diversity within the chicken gut microbiome revealed by metagenomics and culture.</title>
        <authorList>
            <person name="Gilroy R."/>
            <person name="Ravi A."/>
            <person name="Getino M."/>
            <person name="Pursley I."/>
            <person name="Horton D.L."/>
            <person name="Alikhan N.F."/>
            <person name="Baker D."/>
            <person name="Gharbi K."/>
            <person name="Hall N."/>
            <person name="Watson M."/>
            <person name="Adriaenssens E.M."/>
            <person name="Foster-Nyarko E."/>
            <person name="Jarju S."/>
            <person name="Secka A."/>
            <person name="Antonio M."/>
            <person name="Oren A."/>
            <person name="Chaudhuri R.R."/>
            <person name="La Ragione R."/>
            <person name="Hildebrand F."/>
            <person name="Pallen M.J."/>
        </authorList>
    </citation>
    <scope>NUCLEOTIDE SEQUENCE</scope>
    <source>
        <strain evidence="10">ChiHecec2B26-709</strain>
    </source>
</reference>
<evidence type="ECO:0000256" key="4">
    <source>
        <dbReference type="ARBA" id="ARBA00022691"/>
    </source>
</evidence>
<dbReference type="NCBIfam" id="TIGR00089">
    <property type="entry name" value="MiaB/RimO family radical SAM methylthiotransferase"/>
    <property type="match status" value="1"/>
</dbReference>
<evidence type="ECO:0000256" key="2">
    <source>
        <dbReference type="ARBA" id="ARBA00022485"/>
    </source>
</evidence>
<dbReference type="Pfam" id="PF00919">
    <property type="entry name" value="UPF0004"/>
    <property type="match status" value="1"/>
</dbReference>
<keyword evidence="7" id="KW-0411">Iron-sulfur</keyword>
<keyword evidence="2" id="KW-0004">4Fe-4S</keyword>
<gene>
    <name evidence="10" type="primary">mtaB</name>
    <name evidence="10" type="ORF">IAC35_00865</name>
</gene>
<evidence type="ECO:0000313" key="11">
    <source>
        <dbReference type="Proteomes" id="UP000886881"/>
    </source>
</evidence>
<dbReference type="SFLD" id="SFLDS00029">
    <property type="entry name" value="Radical_SAM"/>
    <property type="match status" value="1"/>
</dbReference>
<dbReference type="Proteomes" id="UP000886881">
    <property type="component" value="Unassembled WGS sequence"/>
</dbReference>
<dbReference type="SFLD" id="SFLDG01082">
    <property type="entry name" value="B12-binding_domain_containing"/>
    <property type="match status" value="1"/>
</dbReference>
<dbReference type="SUPFAM" id="SSF102114">
    <property type="entry name" value="Radical SAM enzymes"/>
    <property type="match status" value="1"/>
</dbReference>
<reference evidence="10" key="1">
    <citation type="submission" date="2020-10" db="EMBL/GenBank/DDBJ databases">
        <authorList>
            <person name="Gilroy R."/>
        </authorList>
    </citation>
    <scope>NUCLEOTIDE SEQUENCE</scope>
    <source>
        <strain evidence="10">ChiHecec2B26-709</strain>
    </source>
</reference>
<dbReference type="Pfam" id="PF04055">
    <property type="entry name" value="Radical_SAM"/>
    <property type="match status" value="1"/>
</dbReference>
<feature type="domain" description="MTTase N-terminal" evidence="8">
    <location>
        <begin position="1"/>
        <end position="113"/>
    </location>
</feature>
<comment type="caution">
    <text evidence="10">The sequence shown here is derived from an EMBL/GenBank/DDBJ whole genome shotgun (WGS) entry which is preliminary data.</text>
</comment>
<sequence>MKIAFLTLGCKLNYAETSTYERGFKAAGLEVVPWSEKADIYLVNTCSVTAVSDRKSRNLVRRVHRMNPGALVVVTGCSAELRRAEIEAIEGVSRVFGAHEKALVVTETLKAAGLVAGSEGAGCISAVGGGSDGCISTADGEGAGCRDSDQGCRERSCSGFATRGGNTAQSSSGLAIRGTSAPAEAAPVFAAYSTGERTRSFLKVQDGCDNFCAYCTVPYARGRSRNVPIAECVENARKIAAEGVKEIVLTGVNTGDFGRSTGESFLDLLKALNGVSGIERYRISSIEPNLLGEETIDWIASGTKFQPHFHIPLQTGSDELLARMGRKYDTALFARKLEYIRRRMESPGSPKVFFGIDLMVGLPGETEELFRRSLGFLEEIRPAFIHVFPYSRRPGTPAASMSGQVPEAEKHRRVAVVEELCASLHSEFLDANRGIREKVLFESTDRDGFMEGYTGNYIRVSRPFDPSLVGQLVEVVL</sequence>
<keyword evidence="6" id="KW-0408">Iron</keyword>
<dbReference type="EMBL" id="DVLC01000017">
    <property type="protein sequence ID" value="HIT46390.1"/>
    <property type="molecule type" value="Genomic_DNA"/>
</dbReference>
<dbReference type="PROSITE" id="PS01278">
    <property type="entry name" value="MTTASE_RADICAL"/>
    <property type="match status" value="1"/>
</dbReference>
<dbReference type="InterPro" id="IPR038135">
    <property type="entry name" value="Methylthiotransferase_N_sf"/>
</dbReference>
<organism evidence="10 11">
    <name type="scientific">Candidatus Cryptobacteroides merdipullorum</name>
    <dbReference type="NCBI Taxonomy" id="2840771"/>
    <lineage>
        <taxon>Bacteria</taxon>
        <taxon>Pseudomonadati</taxon>
        <taxon>Bacteroidota</taxon>
        <taxon>Bacteroidia</taxon>
        <taxon>Bacteroidales</taxon>
        <taxon>Candidatus Cryptobacteroides</taxon>
    </lineage>
</organism>
<keyword evidence="5" id="KW-0479">Metal-binding</keyword>